<keyword evidence="5" id="KW-1185">Reference proteome</keyword>
<dbReference type="EMBL" id="JACEFO010001669">
    <property type="protein sequence ID" value="KAF8722950.1"/>
    <property type="molecule type" value="Genomic_DNA"/>
</dbReference>
<gene>
    <name evidence="4" type="ORF">HU200_022090</name>
</gene>
<sequence length="142" mass="16484">MLPGCFLAPWRCGRRGNRMRGRSSWSLEVTRQSFGSQYPCTKGRGKYSRKNNDHWTEEEMTELVDGVSKKGIAQWRKVKADYFSESIRTAVHLKDKWRNLVRACKAKNTTKKEANVQKATEVIVNRLGHRILALEAKHHKKK</sequence>
<dbReference type="PANTHER" id="PTHR47122:SF11">
    <property type="entry name" value="MYB-LIKE DOMAIN-CONTAINING PROTEIN"/>
    <property type="match status" value="1"/>
</dbReference>
<feature type="domain" description="HTH myb-type" evidence="3">
    <location>
        <begin position="55"/>
        <end position="105"/>
    </location>
</feature>
<dbReference type="SMART" id="SM00717">
    <property type="entry name" value="SANT"/>
    <property type="match status" value="1"/>
</dbReference>
<accession>A0A835EY55</accession>
<dbReference type="AlphaFoldDB" id="A0A835EY55"/>
<organism evidence="4 5">
    <name type="scientific">Digitaria exilis</name>
    <dbReference type="NCBI Taxonomy" id="1010633"/>
    <lineage>
        <taxon>Eukaryota</taxon>
        <taxon>Viridiplantae</taxon>
        <taxon>Streptophyta</taxon>
        <taxon>Embryophyta</taxon>
        <taxon>Tracheophyta</taxon>
        <taxon>Spermatophyta</taxon>
        <taxon>Magnoliopsida</taxon>
        <taxon>Liliopsida</taxon>
        <taxon>Poales</taxon>
        <taxon>Poaceae</taxon>
        <taxon>PACMAD clade</taxon>
        <taxon>Panicoideae</taxon>
        <taxon>Panicodae</taxon>
        <taxon>Paniceae</taxon>
        <taxon>Anthephorinae</taxon>
        <taxon>Digitaria</taxon>
    </lineage>
</organism>
<proteinExistence type="predicted"/>
<dbReference type="InterPro" id="IPR009057">
    <property type="entry name" value="Homeodomain-like_sf"/>
</dbReference>
<comment type="caution">
    <text evidence="4">The sequence shown here is derived from an EMBL/GenBank/DDBJ whole genome shotgun (WGS) entry which is preliminary data.</text>
</comment>
<dbReference type="Proteomes" id="UP000636709">
    <property type="component" value="Unassembled WGS sequence"/>
</dbReference>
<keyword evidence="1" id="KW-0238">DNA-binding</keyword>
<evidence type="ECO:0008006" key="6">
    <source>
        <dbReference type="Google" id="ProtNLM"/>
    </source>
</evidence>
<dbReference type="PROSITE" id="PS51294">
    <property type="entry name" value="HTH_MYB"/>
    <property type="match status" value="1"/>
</dbReference>
<feature type="domain" description="Myb-like" evidence="2">
    <location>
        <begin position="47"/>
        <end position="101"/>
    </location>
</feature>
<dbReference type="GO" id="GO:0003677">
    <property type="term" value="F:DNA binding"/>
    <property type="evidence" value="ECO:0007669"/>
    <property type="project" value="UniProtKB-KW"/>
</dbReference>
<name>A0A835EY55_9POAL</name>
<dbReference type="OrthoDB" id="695143at2759"/>
<evidence type="ECO:0000259" key="3">
    <source>
        <dbReference type="PROSITE" id="PS51294"/>
    </source>
</evidence>
<evidence type="ECO:0000313" key="5">
    <source>
        <dbReference type="Proteomes" id="UP000636709"/>
    </source>
</evidence>
<dbReference type="SUPFAM" id="SSF46689">
    <property type="entry name" value="Homeodomain-like"/>
    <property type="match status" value="1"/>
</dbReference>
<dbReference type="PANTHER" id="PTHR47122">
    <property type="entry name" value="MYB-LIKE DNA-BINDING DOMAIN CONTAINING PROTEIN, EXPRESSED"/>
    <property type="match status" value="1"/>
</dbReference>
<dbReference type="InterPro" id="IPR017930">
    <property type="entry name" value="Myb_dom"/>
</dbReference>
<evidence type="ECO:0000256" key="1">
    <source>
        <dbReference type="ARBA" id="ARBA00023125"/>
    </source>
</evidence>
<dbReference type="Gene3D" id="1.10.246.220">
    <property type="match status" value="1"/>
</dbReference>
<reference evidence="4" key="1">
    <citation type="submission" date="2020-07" db="EMBL/GenBank/DDBJ databases">
        <title>Genome sequence and genetic diversity analysis of an under-domesticated orphan crop, white fonio (Digitaria exilis).</title>
        <authorList>
            <person name="Bennetzen J.L."/>
            <person name="Chen S."/>
            <person name="Ma X."/>
            <person name="Wang X."/>
            <person name="Yssel A.E.J."/>
            <person name="Chaluvadi S.R."/>
            <person name="Johnson M."/>
            <person name="Gangashetty P."/>
            <person name="Hamidou F."/>
            <person name="Sanogo M.D."/>
            <person name="Zwaenepoel A."/>
            <person name="Wallace J."/>
            <person name="Van De Peer Y."/>
            <person name="Van Deynze A."/>
        </authorList>
    </citation>
    <scope>NUCLEOTIDE SEQUENCE</scope>
    <source>
        <tissue evidence="4">Leaves</tissue>
    </source>
</reference>
<evidence type="ECO:0000259" key="2">
    <source>
        <dbReference type="PROSITE" id="PS50090"/>
    </source>
</evidence>
<evidence type="ECO:0000313" key="4">
    <source>
        <dbReference type="EMBL" id="KAF8722950.1"/>
    </source>
</evidence>
<dbReference type="InterPro" id="IPR001005">
    <property type="entry name" value="SANT/Myb"/>
</dbReference>
<protein>
    <recommendedName>
        <fullName evidence="6">Myb-like domain-containing protein</fullName>
    </recommendedName>
</protein>
<dbReference type="Pfam" id="PF00249">
    <property type="entry name" value="Myb_DNA-binding"/>
    <property type="match status" value="1"/>
</dbReference>
<dbReference type="PROSITE" id="PS50090">
    <property type="entry name" value="MYB_LIKE"/>
    <property type="match status" value="1"/>
</dbReference>
<dbReference type="CDD" id="cd11660">
    <property type="entry name" value="SANT_TRF"/>
    <property type="match status" value="1"/>
</dbReference>